<accession>A0A0F9Q305</accession>
<protein>
    <submittedName>
        <fullName evidence="1">Uncharacterized protein</fullName>
    </submittedName>
</protein>
<name>A0A0F9Q305_9ZZZZ</name>
<proteinExistence type="predicted"/>
<evidence type="ECO:0000313" key="1">
    <source>
        <dbReference type="EMBL" id="KKN38310.1"/>
    </source>
</evidence>
<gene>
    <name evidence="1" type="ORF">LCGC14_0754550</name>
</gene>
<organism evidence="1">
    <name type="scientific">marine sediment metagenome</name>
    <dbReference type="NCBI Taxonomy" id="412755"/>
    <lineage>
        <taxon>unclassified sequences</taxon>
        <taxon>metagenomes</taxon>
        <taxon>ecological metagenomes</taxon>
    </lineage>
</organism>
<reference evidence="1" key="1">
    <citation type="journal article" date="2015" name="Nature">
        <title>Complex archaea that bridge the gap between prokaryotes and eukaryotes.</title>
        <authorList>
            <person name="Spang A."/>
            <person name="Saw J.H."/>
            <person name="Jorgensen S.L."/>
            <person name="Zaremba-Niedzwiedzka K."/>
            <person name="Martijn J."/>
            <person name="Lind A.E."/>
            <person name="van Eijk R."/>
            <person name="Schleper C."/>
            <person name="Guy L."/>
            <person name="Ettema T.J."/>
        </authorList>
    </citation>
    <scope>NUCLEOTIDE SEQUENCE</scope>
</reference>
<dbReference type="EMBL" id="LAZR01001838">
    <property type="protein sequence ID" value="KKN38310.1"/>
    <property type="molecule type" value="Genomic_DNA"/>
</dbReference>
<dbReference type="AlphaFoldDB" id="A0A0F9Q305"/>
<sequence>MKPSEETATRVARGRKQLTKRGIGFRPGGDALTAHELRGLCAIAELVREFANCPMVSPPRADVIAGLEWLRMFIDAGASMLREENA</sequence>
<comment type="caution">
    <text evidence="1">The sequence shown here is derived from an EMBL/GenBank/DDBJ whole genome shotgun (WGS) entry which is preliminary data.</text>
</comment>